<organism evidence="3 4">
    <name type="scientific">Punica granatum</name>
    <name type="common">Pomegranate</name>
    <dbReference type="NCBI Taxonomy" id="22663"/>
    <lineage>
        <taxon>Eukaryota</taxon>
        <taxon>Viridiplantae</taxon>
        <taxon>Streptophyta</taxon>
        <taxon>Embryophyta</taxon>
        <taxon>Tracheophyta</taxon>
        <taxon>Spermatophyta</taxon>
        <taxon>Magnoliopsida</taxon>
        <taxon>eudicotyledons</taxon>
        <taxon>Gunneridae</taxon>
        <taxon>Pentapetalae</taxon>
        <taxon>rosids</taxon>
        <taxon>malvids</taxon>
        <taxon>Myrtales</taxon>
        <taxon>Lythraceae</taxon>
        <taxon>Punica</taxon>
    </lineage>
</organism>
<evidence type="ECO:0000259" key="2">
    <source>
        <dbReference type="Pfam" id="PF06424"/>
    </source>
</evidence>
<evidence type="ECO:0000256" key="1">
    <source>
        <dbReference type="SAM" id="MobiDB-lite"/>
    </source>
</evidence>
<keyword evidence="4" id="KW-1185">Reference proteome</keyword>
<feature type="compositionally biased region" description="Acidic residues" evidence="1">
    <location>
        <begin position="59"/>
        <end position="68"/>
    </location>
</feature>
<dbReference type="Pfam" id="PF06424">
    <property type="entry name" value="PRP1_N"/>
    <property type="match status" value="1"/>
</dbReference>
<gene>
    <name evidence="3" type="ORF">CRG98_037691</name>
</gene>
<feature type="region of interest" description="Disordered" evidence="1">
    <location>
        <begin position="1"/>
        <end position="33"/>
    </location>
</feature>
<dbReference type="Proteomes" id="UP000233551">
    <property type="component" value="Unassembled WGS sequence"/>
</dbReference>
<sequence length="235" mass="27008">MAALIGNQNRENPNPNPNPNPDQEEYGEESKGERYFANIFIEEGPSDDAFFLAGGNGEPEFDEDDYDEDDKEADAVWEAIDEMMDSQRKDRREARLKQEIEKYCASNQHIAISSTVSVGIRDKFALGSAMPPRRAVNQRRVVDEDELGRRIEDISYDEANPVFDIYLDEDQEELIEFVFDDQGKLTFVVNKSVLKDIGGDKLFHYCTQIEDILDEEIFNAKKDAWMLTVRFSEVI</sequence>
<proteinExistence type="predicted"/>
<feature type="compositionally biased region" description="Polar residues" evidence="1">
    <location>
        <begin position="1"/>
        <end position="11"/>
    </location>
</feature>
<dbReference type="EMBL" id="PGOL01003254">
    <property type="protein sequence ID" value="PKI41941.1"/>
    <property type="molecule type" value="Genomic_DNA"/>
</dbReference>
<feature type="region of interest" description="Disordered" evidence="1">
    <location>
        <begin position="47"/>
        <end position="68"/>
    </location>
</feature>
<feature type="domain" description="PRP1 splicing factor N-terminal" evidence="2">
    <location>
        <begin position="56"/>
        <end position="110"/>
    </location>
</feature>
<dbReference type="GO" id="GO:0000398">
    <property type="term" value="P:mRNA splicing, via spliceosome"/>
    <property type="evidence" value="ECO:0007669"/>
    <property type="project" value="InterPro"/>
</dbReference>
<dbReference type="AlphaFoldDB" id="A0A2I0ID81"/>
<protein>
    <recommendedName>
        <fullName evidence="2">PRP1 splicing factor N-terminal domain-containing protein</fullName>
    </recommendedName>
</protein>
<dbReference type="InterPro" id="IPR010491">
    <property type="entry name" value="PRP1_N"/>
</dbReference>
<accession>A0A2I0ID81</accession>
<reference evidence="3 4" key="1">
    <citation type="submission" date="2017-11" db="EMBL/GenBank/DDBJ databases">
        <title>De-novo sequencing of pomegranate (Punica granatum L.) genome.</title>
        <authorList>
            <person name="Akparov Z."/>
            <person name="Amiraslanov A."/>
            <person name="Hajiyeva S."/>
            <person name="Abbasov M."/>
            <person name="Kaur K."/>
            <person name="Hamwieh A."/>
            <person name="Solovyev V."/>
            <person name="Salamov A."/>
            <person name="Braich B."/>
            <person name="Kosarev P."/>
            <person name="Mahmoud A."/>
            <person name="Hajiyev E."/>
            <person name="Babayeva S."/>
            <person name="Izzatullayeva V."/>
            <person name="Mammadov A."/>
            <person name="Mammadov A."/>
            <person name="Sharifova S."/>
            <person name="Ojaghi J."/>
            <person name="Eynullazada K."/>
            <person name="Bayramov B."/>
            <person name="Abdulazimova A."/>
            <person name="Shahmuradov I."/>
        </authorList>
    </citation>
    <scope>NUCLEOTIDE SEQUENCE [LARGE SCALE GENOMIC DNA]</scope>
    <source>
        <strain evidence="4">cv. AG2017</strain>
        <tissue evidence="3">Leaf</tissue>
    </source>
</reference>
<evidence type="ECO:0000313" key="4">
    <source>
        <dbReference type="Proteomes" id="UP000233551"/>
    </source>
</evidence>
<dbReference type="STRING" id="22663.A0A2I0ID81"/>
<name>A0A2I0ID81_PUNGR</name>
<evidence type="ECO:0000313" key="3">
    <source>
        <dbReference type="EMBL" id="PKI41941.1"/>
    </source>
</evidence>
<comment type="caution">
    <text evidence="3">The sequence shown here is derived from an EMBL/GenBank/DDBJ whole genome shotgun (WGS) entry which is preliminary data.</text>
</comment>